<dbReference type="Gene3D" id="3.30.1330.80">
    <property type="entry name" value="Hypothetical protein, similar to alpha- acetolactate decarboxylase, domain 2"/>
    <property type="match status" value="2"/>
</dbReference>
<proteinExistence type="inferred from homology"/>
<dbReference type="UniPathway" id="UPA00626">
    <property type="reaction ID" value="UER00678"/>
</dbReference>
<sequence length="270" mass="30610">MGSRTGFGRYSSRLFARYRTLFGIDRRRYGLKMKDLTKAYQHGTLAQIMDGQYDGTILLKDLLEHGDFGIGTTTGIGVELIVLDGVAYGIPSSGKVQKMDIEHEKAPFANINYFDQKLKSESLINLDSDSFQKKVEEEYKLKNVFAAIRVHGEFTNVLARSADKQEKPYPPFSKVAAAQHEFHADSLTATMVGYYSAAMYEGTTAAGFHLHILSDDRQFGGHLLDFKIKKADLQVQIFQDFQLHLPIENPDFRRRELDLETLKKAIEKTE</sequence>
<evidence type="ECO:0000256" key="6">
    <source>
        <dbReference type="ARBA" id="ARBA00022793"/>
    </source>
</evidence>
<dbReference type="NCBIfam" id="TIGR01252">
    <property type="entry name" value="acetolac_decarb"/>
    <property type="match status" value="1"/>
</dbReference>
<dbReference type="SUPFAM" id="SSF117856">
    <property type="entry name" value="AF0104/ALDC/Ptd012-like"/>
    <property type="match status" value="1"/>
</dbReference>
<evidence type="ECO:0000256" key="3">
    <source>
        <dbReference type="ARBA" id="ARBA00007106"/>
    </source>
</evidence>
<reference evidence="10 11" key="1">
    <citation type="submission" date="2006-11" db="EMBL/GenBank/DDBJ databases">
        <authorList>
            <consortium name="Laboratoire de Microbiologie (Universite Bourgogne)"/>
            <consortium name="GENOME Express"/>
            <consortium name="UMR Oenologie Ampelologie (Universite Bordeaux 2)"/>
            <person name="Guzzo J."/>
        </authorList>
    </citation>
    <scope>NUCLEOTIDE SEQUENCE [LARGE SCALE GENOMIC DNA]</scope>
    <source>
        <strain evidence="10 11">ATCC BAA-1163</strain>
    </source>
</reference>
<dbReference type="GO" id="GO:0045151">
    <property type="term" value="P:acetoin biosynthetic process"/>
    <property type="evidence" value="ECO:0007669"/>
    <property type="project" value="UniProtKB-UniRule"/>
</dbReference>
<comment type="similarity">
    <text evidence="3 9">Belongs to the alpha-acetolactate decarboxylase family.</text>
</comment>
<dbReference type="AlphaFoldDB" id="A0NJ30"/>
<evidence type="ECO:0000256" key="8">
    <source>
        <dbReference type="ARBA" id="ARBA00023239"/>
    </source>
</evidence>
<name>A0NJ30_OENOE</name>
<keyword evidence="6 9" id="KW-0210">Decarboxylase</keyword>
<dbReference type="CDD" id="cd17299">
    <property type="entry name" value="acetolactate_decarboxylase"/>
    <property type="match status" value="1"/>
</dbReference>
<gene>
    <name evidence="10" type="primary">alsD</name>
    <name evidence="10" type="ORF">OENOO_54034</name>
</gene>
<evidence type="ECO:0000256" key="1">
    <source>
        <dbReference type="ARBA" id="ARBA00001784"/>
    </source>
</evidence>
<dbReference type="GO" id="GO:0047605">
    <property type="term" value="F:acetolactate decarboxylase activity"/>
    <property type="evidence" value="ECO:0007669"/>
    <property type="project" value="UniProtKB-UniRule"/>
</dbReference>
<evidence type="ECO:0000256" key="4">
    <source>
        <dbReference type="ARBA" id="ARBA00013204"/>
    </source>
</evidence>
<protein>
    <recommendedName>
        <fullName evidence="5 9">Alpha-acetolactate decarboxylase</fullName>
        <ecNumber evidence="4 9">4.1.1.5</ecNumber>
    </recommendedName>
</protein>
<evidence type="ECO:0000313" key="11">
    <source>
        <dbReference type="Proteomes" id="UP000003346"/>
    </source>
</evidence>
<keyword evidence="7 9" id="KW-0005">Acetoin biosynthesis</keyword>
<dbReference type="PANTHER" id="PTHR35524">
    <property type="entry name" value="ALPHA-ACETOLACTATE DECARBOXYLASE"/>
    <property type="match status" value="1"/>
</dbReference>
<comment type="caution">
    <text evidence="10">The sequence shown here is derived from an EMBL/GenBank/DDBJ whole genome shotgun (WGS) entry which is preliminary data.</text>
</comment>
<organism evidence="10 11">
    <name type="scientific">Oenococcus oeni ATCC BAA-1163</name>
    <dbReference type="NCBI Taxonomy" id="379360"/>
    <lineage>
        <taxon>Bacteria</taxon>
        <taxon>Bacillati</taxon>
        <taxon>Bacillota</taxon>
        <taxon>Bacilli</taxon>
        <taxon>Lactobacillales</taxon>
        <taxon>Lactobacillaceae</taxon>
        <taxon>Oenococcus</taxon>
    </lineage>
</organism>
<dbReference type="PANTHER" id="PTHR35524:SF1">
    <property type="entry name" value="ALPHA-ACETOLACTATE DECARBOXYLASE"/>
    <property type="match status" value="1"/>
</dbReference>
<comment type="catalytic activity">
    <reaction evidence="1 9">
        <text>(2S)-2-acetolactate + H(+) = (R)-acetoin + CO2</text>
        <dbReference type="Rhea" id="RHEA:21580"/>
        <dbReference type="ChEBI" id="CHEBI:15378"/>
        <dbReference type="ChEBI" id="CHEBI:15686"/>
        <dbReference type="ChEBI" id="CHEBI:16526"/>
        <dbReference type="ChEBI" id="CHEBI:58476"/>
        <dbReference type="EC" id="4.1.1.5"/>
    </reaction>
</comment>
<dbReference type="PIRSF" id="PIRSF001332">
    <property type="entry name" value="Acetolac_decarb"/>
    <property type="match status" value="1"/>
</dbReference>
<keyword evidence="8 9" id="KW-0456">Lyase</keyword>
<evidence type="ECO:0000313" key="10">
    <source>
        <dbReference type="EMBL" id="EAV39519.1"/>
    </source>
</evidence>
<evidence type="ECO:0000256" key="9">
    <source>
        <dbReference type="PIRNR" id="PIRNR001332"/>
    </source>
</evidence>
<dbReference type="Proteomes" id="UP000003346">
    <property type="component" value="Unassembled WGS sequence"/>
</dbReference>
<dbReference type="Pfam" id="PF03306">
    <property type="entry name" value="AAL_decarboxy"/>
    <property type="match status" value="1"/>
</dbReference>
<accession>A0NJ30</accession>
<dbReference type="EMBL" id="AAUV01000049">
    <property type="protein sequence ID" value="EAV39519.1"/>
    <property type="molecule type" value="Genomic_DNA"/>
</dbReference>
<evidence type="ECO:0000256" key="5">
    <source>
        <dbReference type="ARBA" id="ARBA00020164"/>
    </source>
</evidence>
<dbReference type="EC" id="4.1.1.5" evidence="4 9"/>
<evidence type="ECO:0000256" key="7">
    <source>
        <dbReference type="ARBA" id="ARBA00023061"/>
    </source>
</evidence>
<dbReference type="HOGENOM" id="CLU_072561_0_0_9"/>
<evidence type="ECO:0000256" key="2">
    <source>
        <dbReference type="ARBA" id="ARBA00005170"/>
    </source>
</evidence>
<dbReference type="InterPro" id="IPR005128">
    <property type="entry name" value="Acetolactate_a_deCO2ase"/>
</dbReference>
<comment type="pathway">
    <text evidence="2 9">Polyol metabolism; (R,R)-butane-2,3-diol biosynthesis; (R,R)-butane-2,3-diol from pyruvate: step 2/3.</text>
</comment>